<dbReference type="EMBL" id="MHSL01000032">
    <property type="protein sequence ID" value="OHA43093.1"/>
    <property type="molecule type" value="Genomic_DNA"/>
</dbReference>
<dbReference type="AlphaFoldDB" id="A0A1G2P4A5"/>
<protein>
    <recommendedName>
        <fullName evidence="4">Secreted protein</fullName>
    </recommendedName>
</protein>
<dbReference type="STRING" id="1802333.A3G03_02260"/>
<organism evidence="2 3">
    <name type="scientific">Candidatus Taylorbacteria bacterium RIFCSPLOWO2_12_FULL_44_15c</name>
    <dbReference type="NCBI Taxonomy" id="1802333"/>
    <lineage>
        <taxon>Bacteria</taxon>
        <taxon>Candidatus Tayloriibacteriota</taxon>
    </lineage>
</organism>
<evidence type="ECO:0000256" key="1">
    <source>
        <dbReference type="SAM" id="SignalP"/>
    </source>
</evidence>
<evidence type="ECO:0000313" key="2">
    <source>
        <dbReference type="EMBL" id="OHA43093.1"/>
    </source>
</evidence>
<sequence length="177" mass="19143">MKIKITKIIIGLLALAPLSATAFSWRDFWGDEDVKVEPPQTVVNEVNVSANSGGNTASGGEVKSGEAKASVKVKTEINGEILEDFDEEFSGDTDFDREFKHASGTASTTTNIRVKTNFPESDSGKSQVRPVNTVATTSVAPSIAATSTKASLRHFGDRLSDFMSKIFKNVFSIFKFK</sequence>
<gene>
    <name evidence="2" type="ORF">A3G03_02260</name>
</gene>
<keyword evidence="1" id="KW-0732">Signal</keyword>
<name>A0A1G2P4A5_9BACT</name>
<accession>A0A1G2P4A5</accession>
<evidence type="ECO:0008006" key="4">
    <source>
        <dbReference type="Google" id="ProtNLM"/>
    </source>
</evidence>
<comment type="caution">
    <text evidence="2">The sequence shown here is derived from an EMBL/GenBank/DDBJ whole genome shotgun (WGS) entry which is preliminary data.</text>
</comment>
<feature type="chain" id="PRO_5009583834" description="Secreted protein" evidence="1">
    <location>
        <begin position="23"/>
        <end position="177"/>
    </location>
</feature>
<proteinExistence type="predicted"/>
<dbReference type="Proteomes" id="UP000176355">
    <property type="component" value="Unassembled WGS sequence"/>
</dbReference>
<evidence type="ECO:0000313" key="3">
    <source>
        <dbReference type="Proteomes" id="UP000176355"/>
    </source>
</evidence>
<feature type="signal peptide" evidence="1">
    <location>
        <begin position="1"/>
        <end position="22"/>
    </location>
</feature>
<reference evidence="2 3" key="1">
    <citation type="journal article" date="2016" name="Nat. Commun.">
        <title>Thousands of microbial genomes shed light on interconnected biogeochemical processes in an aquifer system.</title>
        <authorList>
            <person name="Anantharaman K."/>
            <person name="Brown C.T."/>
            <person name="Hug L.A."/>
            <person name="Sharon I."/>
            <person name="Castelle C.J."/>
            <person name="Probst A.J."/>
            <person name="Thomas B.C."/>
            <person name="Singh A."/>
            <person name="Wilkins M.J."/>
            <person name="Karaoz U."/>
            <person name="Brodie E.L."/>
            <person name="Williams K.H."/>
            <person name="Hubbard S.S."/>
            <person name="Banfield J.F."/>
        </authorList>
    </citation>
    <scope>NUCLEOTIDE SEQUENCE [LARGE SCALE GENOMIC DNA]</scope>
</reference>